<sequence>MAKEFAPERAFEVLFARASRMYPCVSRARLVVDL</sequence>
<proteinExistence type="predicted"/>
<dbReference type="EMBL" id="JACHMH010000001">
    <property type="protein sequence ID" value="MBB4681670.1"/>
    <property type="molecule type" value="Genomic_DNA"/>
</dbReference>
<comment type="caution">
    <text evidence="1">The sequence shown here is derived from an EMBL/GenBank/DDBJ whole genome shotgun (WGS) entry which is preliminary data.</text>
</comment>
<accession>A0A7W7CI56</accession>
<dbReference type="AlphaFoldDB" id="A0A7W7CI56"/>
<evidence type="ECO:0000313" key="1">
    <source>
        <dbReference type="EMBL" id="MBB4681670.1"/>
    </source>
</evidence>
<evidence type="ECO:0000313" key="2">
    <source>
        <dbReference type="Proteomes" id="UP000533598"/>
    </source>
</evidence>
<name>A0A7W7CI56_9PSEU</name>
<dbReference type="Proteomes" id="UP000533598">
    <property type="component" value="Unassembled WGS sequence"/>
</dbReference>
<reference evidence="1 2" key="1">
    <citation type="submission" date="2020-08" db="EMBL/GenBank/DDBJ databases">
        <title>Sequencing the genomes of 1000 actinobacteria strains.</title>
        <authorList>
            <person name="Klenk H.-P."/>
        </authorList>
    </citation>
    <scope>NUCLEOTIDE SEQUENCE [LARGE SCALE GENOMIC DNA]</scope>
    <source>
        <strain evidence="1 2">DSM 44230</strain>
    </source>
</reference>
<protein>
    <submittedName>
        <fullName evidence="1">Uncharacterized protein</fullName>
    </submittedName>
</protein>
<gene>
    <name evidence="1" type="ORF">HNR67_007788</name>
</gene>
<organism evidence="1 2">
    <name type="scientific">Crossiella cryophila</name>
    <dbReference type="NCBI Taxonomy" id="43355"/>
    <lineage>
        <taxon>Bacteria</taxon>
        <taxon>Bacillati</taxon>
        <taxon>Actinomycetota</taxon>
        <taxon>Actinomycetes</taxon>
        <taxon>Pseudonocardiales</taxon>
        <taxon>Pseudonocardiaceae</taxon>
        <taxon>Crossiella</taxon>
    </lineage>
</organism>
<keyword evidence="2" id="KW-1185">Reference proteome</keyword>